<feature type="domain" description="NB-ARC" evidence="3">
    <location>
        <begin position="16"/>
        <end position="190"/>
    </location>
</feature>
<keyword evidence="6" id="KW-1185">Reference proteome</keyword>
<evidence type="ECO:0000259" key="3">
    <source>
        <dbReference type="Pfam" id="PF00931"/>
    </source>
</evidence>
<dbReference type="Pfam" id="PF23282">
    <property type="entry name" value="WHD_ROQ1"/>
    <property type="match status" value="1"/>
</dbReference>
<reference evidence="6" key="1">
    <citation type="journal article" date="2010" name="Nat. Biotechnol.">
        <title>Draft genome sequence of the oilseed species Ricinus communis.</title>
        <authorList>
            <person name="Chan A.P."/>
            <person name="Crabtree J."/>
            <person name="Zhao Q."/>
            <person name="Lorenzi H."/>
            <person name="Orvis J."/>
            <person name="Puiu D."/>
            <person name="Melake-Berhan A."/>
            <person name="Jones K.M."/>
            <person name="Redman J."/>
            <person name="Chen G."/>
            <person name="Cahoon E.B."/>
            <person name="Gedil M."/>
            <person name="Stanke M."/>
            <person name="Haas B.J."/>
            <person name="Wortman J.R."/>
            <person name="Fraser-Liggett C.M."/>
            <person name="Ravel J."/>
            <person name="Rabinowicz P.D."/>
        </authorList>
    </citation>
    <scope>NUCLEOTIDE SEQUENCE [LARGE SCALE GENOMIC DNA]</scope>
    <source>
        <strain evidence="6">cv. Hale</strain>
    </source>
</reference>
<dbReference type="SUPFAM" id="SSF52540">
    <property type="entry name" value="P-loop containing nucleoside triphosphate hydrolases"/>
    <property type="match status" value="1"/>
</dbReference>
<gene>
    <name evidence="5" type="ORF">RCOM_1043710</name>
</gene>
<dbReference type="InterPro" id="IPR042197">
    <property type="entry name" value="Apaf_helical"/>
</dbReference>
<evidence type="ECO:0000259" key="4">
    <source>
        <dbReference type="Pfam" id="PF23282"/>
    </source>
</evidence>
<dbReference type="PANTHER" id="PTHR11017:SF354">
    <property type="entry name" value="ADP-RIBOSYL CYCLASE_CYCLIC ADP-RIBOSE HYDROLASE"/>
    <property type="match status" value="1"/>
</dbReference>
<evidence type="ECO:0000313" key="6">
    <source>
        <dbReference type="Proteomes" id="UP000008311"/>
    </source>
</evidence>
<dbReference type="InterPro" id="IPR044974">
    <property type="entry name" value="Disease_R_plants"/>
</dbReference>
<organism evidence="5 6">
    <name type="scientific">Ricinus communis</name>
    <name type="common">Castor bean</name>
    <dbReference type="NCBI Taxonomy" id="3988"/>
    <lineage>
        <taxon>Eukaryota</taxon>
        <taxon>Viridiplantae</taxon>
        <taxon>Streptophyta</taxon>
        <taxon>Embryophyta</taxon>
        <taxon>Tracheophyta</taxon>
        <taxon>Spermatophyta</taxon>
        <taxon>Magnoliopsida</taxon>
        <taxon>eudicotyledons</taxon>
        <taxon>Gunneridae</taxon>
        <taxon>Pentapetalae</taxon>
        <taxon>rosids</taxon>
        <taxon>fabids</taxon>
        <taxon>Malpighiales</taxon>
        <taxon>Euphorbiaceae</taxon>
        <taxon>Acalyphoideae</taxon>
        <taxon>Acalypheae</taxon>
        <taxon>Ricinus</taxon>
    </lineage>
</organism>
<keyword evidence="1" id="KW-0433">Leucine-rich repeat</keyword>
<sequence length="371" mass="42469">MHQMSSTDSGGFVGIESHIEKIESLLSIGPEAVRFVGVWGMGGIGKSTCAELVYHRISNKFDGTCFLANVRENFEKEKDDPIPLLEKVISRILKDEKVKIETPNMLPESIKRRLQRMKVLIVLDDVNEARQMEYLVGNGNWFASGSRIIITSRDEHVLKHKVNELRLYRVGGLSEVDALQLFSLNAFEQKYPLLDYLNLSKRAIRYANGLPLALKVLGSHLCKRSKEQWELALENLPKSRDVQKNILGILEISYEELEKSQKDIFLDIACFFKGEEKDRVESILNGCGLNASWGITRLVEKCLVDIVNNKLQMHDLIQEMGRNIGKRNLSRIYWESSPEELLNIFAANEVRHKTSHSYYKLQTKLISFSKK</sequence>
<dbReference type="InParanoid" id="B9SBU1"/>
<evidence type="ECO:0000313" key="5">
    <source>
        <dbReference type="EMBL" id="EEF38919.1"/>
    </source>
</evidence>
<dbReference type="InterPro" id="IPR036390">
    <property type="entry name" value="WH_DNA-bd_sf"/>
</dbReference>
<proteinExistence type="predicted"/>
<dbReference type="InterPro" id="IPR058192">
    <property type="entry name" value="WHD_ROQ1-like"/>
</dbReference>
<dbReference type="Gene3D" id="3.40.50.300">
    <property type="entry name" value="P-loop containing nucleotide triphosphate hydrolases"/>
    <property type="match status" value="1"/>
</dbReference>
<protein>
    <submittedName>
        <fullName evidence="5">Uncharacterized protein</fullName>
    </submittedName>
</protein>
<evidence type="ECO:0000256" key="2">
    <source>
        <dbReference type="ARBA" id="ARBA00022737"/>
    </source>
</evidence>
<dbReference type="PANTHER" id="PTHR11017">
    <property type="entry name" value="LEUCINE-RICH REPEAT-CONTAINING PROTEIN"/>
    <property type="match status" value="1"/>
</dbReference>
<accession>B9SBU1</accession>
<dbReference type="InterPro" id="IPR002182">
    <property type="entry name" value="NB-ARC"/>
</dbReference>
<keyword evidence="2" id="KW-0677">Repeat</keyword>
<dbReference type="Gene3D" id="1.10.8.430">
    <property type="entry name" value="Helical domain of apoptotic protease-activating factors"/>
    <property type="match status" value="1"/>
</dbReference>
<dbReference type="GO" id="GO:0043531">
    <property type="term" value="F:ADP binding"/>
    <property type="evidence" value="ECO:0007669"/>
    <property type="project" value="InterPro"/>
</dbReference>
<dbReference type="Pfam" id="PF00931">
    <property type="entry name" value="NB-ARC"/>
    <property type="match status" value="1"/>
</dbReference>
<dbReference type="SUPFAM" id="SSF46785">
    <property type="entry name" value="Winged helix' DNA-binding domain"/>
    <property type="match status" value="1"/>
</dbReference>
<dbReference type="EMBL" id="EQ973917">
    <property type="protein sequence ID" value="EEF38919.1"/>
    <property type="molecule type" value="Genomic_DNA"/>
</dbReference>
<feature type="domain" description="Disease resistance protein Roq1-like winged-helix" evidence="4">
    <location>
        <begin position="259"/>
        <end position="325"/>
    </location>
</feature>
<dbReference type="GO" id="GO:0006952">
    <property type="term" value="P:defense response"/>
    <property type="evidence" value="ECO:0007669"/>
    <property type="project" value="InterPro"/>
</dbReference>
<evidence type="ECO:0000256" key="1">
    <source>
        <dbReference type="ARBA" id="ARBA00022614"/>
    </source>
</evidence>
<dbReference type="InterPro" id="IPR027417">
    <property type="entry name" value="P-loop_NTPase"/>
</dbReference>
<name>B9SBU1_RICCO</name>
<dbReference type="AlphaFoldDB" id="B9SBU1"/>
<dbReference type="PRINTS" id="PR00364">
    <property type="entry name" value="DISEASERSIST"/>
</dbReference>
<dbReference type="Proteomes" id="UP000008311">
    <property type="component" value="Unassembled WGS sequence"/>
</dbReference>